<accession>A0AAW0WH96</accession>
<feature type="non-terminal residue" evidence="1">
    <location>
        <position position="112"/>
    </location>
</feature>
<dbReference type="Proteomes" id="UP001445076">
    <property type="component" value="Unassembled WGS sequence"/>
</dbReference>
<proteinExistence type="predicted"/>
<feature type="non-terminal residue" evidence="1">
    <location>
        <position position="1"/>
    </location>
</feature>
<dbReference type="EMBL" id="JARKIK010000079">
    <property type="protein sequence ID" value="KAK8726586.1"/>
    <property type="molecule type" value="Genomic_DNA"/>
</dbReference>
<organism evidence="1 2">
    <name type="scientific">Cherax quadricarinatus</name>
    <name type="common">Australian red claw crayfish</name>
    <dbReference type="NCBI Taxonomy" id="27406"/>
    <lineage>
        <taxon>Eukaryota</taxon>
        <taxon>Metazoa</taxon>
        <taxon>Ecdysozoa</taxon>
        <taxon>Arthropoda</taxon>
        <taxon>Crustacea</taxon>
        <taxon>Multicrustacea</taxon>
        <taxon>Malacostraca</taxon>
        <taxon>Eumalacostraca</taxon>
        <taxon>Eucarida</taxon>
        <taxon>Decapoda</taxon>
        <taxon>Pleocyemata</taxon>
        <taxon>Astacidea</taxon>
        <taxon>Parastacoidea</taxon>
        <taxon>Parastacidae</taxon>
        <taxon>Cherax</taxon>
    </lineage>
</organism>
<comment type="caution">
    <text evidence="1">The sequence shown here is derived from an EMBL/GenBank/DDBJ whole genome shotgun (WGS) entry which is preliminary data.</text>
</comment>
<name>A0AAW0WH96_CHEQU</name>
<protein>
    <submittedName>
        <fullName evidence="1">Uncharacterized protein</fullName>
    </submittedName>
</protein>
<evidence type="ECO:0000313" key="2">
    <source>
        <dbReference type="Proteomes" id="UP001445076"/>
    </source>
</evidence>
<reference evidence="1 2" key="1">
    <citation type="journal article" date="2024" name="BMC Genomics">
        <title>Genome assembly of redclaw crayfish (Cherax quadricarinatus) provides insights into its immune adaptation and hypoxia tolerance.</title>
        <authorList>
            <person name="Liu Z."/>
            <person name="Zheng J."/>
            <person name="Li H."/>
            <person name="Fang K."/>
            <person name="Wang S."/>
            <person name="He J."/>
            <person name="Zhou D."/>
            <person name="Weng S."/>
            <person name="Chi M."/>
            <person name="Gu Z."/>
            <person name="He J."/>
            <person name="Li F."/>
            <person name="Wang M."/>
        </authorList>
    </citation>
    <scope>NUCLEOTIDE SEQUENCE [LARGE SCALE GENOMIC DNA]</scope>
    <source>
        <strain evidence="1">ZL_2023a</strain>
    </source>
</reference>
<keyword evidence="2" id="KW-1185">Reference proteome</keyword>
<dbReference type="AlphaFoldDB" id="A0AAW0WH96"/>
<sequence length="112" mass="11627">GAAETTTTSDSLLQLVHSLSHLEVFAGYVTAGTVSVLPPILTELHLAVVSDNQALDLLPQLSASVSSTLHKLEYLGMKVSVAVSPAALMPLPNIDEVVLELTGVNDATLSHA</sequence>
<gene>
    <name evidence="1" type="ORF">OTU49_010326</name>
</gene>
<evidence type="ECO:0000313" key="1">
    <source>
        <dbReference type="EMBL" id="KAK8726586.1"/>
    </source>
</evidence>